<accession>A0AAW4L8F0</accession>
<dbReference type="RefSeq" id="WP_214170214.1">
    <property type="nucleotide sequence ID" value="NZ_JAHCVJ010000001.1"/>
</dbReference>
<dbReference type="NCBIfam" id="TIGR01904">
    <property type="entry name" value="GSu_C4xC__C2xCH"/>
    <property type="match status" value="5"/>
</dbReference>
<dbReference type="SUPFAM" id="SSF48695">
    <property type="entry name" value="Multiheme cytochromes"/>
    <property type="match status" value="3"/>
</dbReference>
<dbReference type="AlphaFoldDB" id="A0AAW4L8F0"/>
<comment type="caution">
    <text evidence="3">The sequence shown here is derived from an EMBL/GenBank/DDBJ whole genome shotgun (WGS) entry which is preliminary data.</text>
</comment>
<proteinExistence type="predicted"/>
<evidence type="ECO:0000313" key="4">
    <source>
        <dbReference type="Proteomes" id="UP000811899"/>
    </source>
</evidence>
<dbReference type="InterPro" id="IPR010176">
    <property type="entry name" value="C4xCH_C2xCH_motif_GEOSU"/>
</dbReference>
<dbReference type="Proteomes" id="UP000811899">
    <property type="component" value="Unassembled WGS sequence"/>
</dbReference>
<dbReference type="Gene3D" id="3.90.10.10">
    <property type="entry name" value="Cytochrome C3"/>
    <property type="match status" value="1"/>
</dbReference>
<evidence type="ECO:0000256" key="1">
    <source>
        <dbReference type="ARBA" id="ARBA00022729"/>
    </source>
</evidence>
<gene>
    <name evidence="3" type="ORF">KI809_04095</name>
</gene>
<evidence type="ECO:0000256" key="2">
    <source>
        <dbReference type="SAM" id="SignalP"/>
    </source>
</evidence>
<feature type="chain" id="PRO_5043789527" evidence="2">
    <location>
        <begin position="28"/>
        <end position="943"/>
    </location>
</feature>
<dbReference type="PANTHER" id="PTHR35038">
    <property type="entry name" value="DISSIMILATORY SULFITE REDUCTASE SIRA"/>
    <property type="match status" value="1"/>
</dbReference>
<name>A0AAW4L8F0_9BACT</name>
<dbReference type="PANTHER" id="PTHR35038:SF6">
    <property type="entry name" value="SURFACE LOCALIZED DECAHEME CYTOCHROME C LIPOPROTEIN"/>
    <property type="match status" value="1"/>
</dbReference>
<dbReference type="GO" id="GO:0016491">
    <property type="term" value="F:oxidoreductase activity"/>
    <property type="evidence" value="ECO:0007669"/>
    <property type="project" value="TreeGrafter"/>
</dbReference>
<keyword evidence="4" id="KW-1185">Reference proteome</keyword>
<protein>
    <submittedName>
        <fullName evidence="3">CxxxxCH/CxxCH domain-containing protein</fullName>
    </submittedName>
</protein>
<keyword evidence="1 2" id="KW-0732">Signal</keyword>
<dbReference type="Pfam" id="PF09698">
    <property type="entry name" value="GSu_C4xC__C2xCH"/>
    <property type="match status" value="4"/>
</dbReference>
<dbReference type="InterPro" id="IPR051829">
    <property type="entry name" value="Multiheme_Cytochr_ET"/>
</dbReference>
<dbReference type="InterPro" id="IPR036280">
    <property type="entry name" value="Multihaem_cyt_sf"/>
</dbReference>
<dbReference type="EMBL" id="JAHCVJ010000001">
    <property type="protein sequence ID" value="MBT0663476.1"/>
    <property type="molecule type" value="Genomic_DNA"/>
</dbReference>
<reference evidence="3 4" key="1">
    <citation type="submission" date="2021-05" db="EMBL/GenBank/DDBJ databases">
        <title>The draft genome of Geobacter pelophilus DSM 12255.</title>
        <authorList>
            <person name="Xu Z."/>
            <person name="Masuda Y."/>
            <person name="Itoh H."/>
            <person name="Senoo K."/>
        </authorList>
    </citation>
    <scope>NUCLEOTIDE SEQUENCE [LARGE SCALE GENOMIC DNA]</scope>
    <source>
        <strain evidence="3 4">DSM 12255</strain>
    </source>
</reference>
<evidence type="ECO:0000313" key="3">
    <source>
        <dbReference type="EMBL" id="MBT0663476.1"/>
    </source>
</evidence>
<feature type="signal peptide" evidence="2">
    <location>
        <begin position="1"/>
        <end position="27"/>
    </location>
</feature>
<organism evidence="3 4">
    <name type="scientific">Geoanaerobacter pelophilus</name>
    <dbReference type="NCBI Taxonomy" id="60036"/>
    <lineage>
        <taxon>Bacteria</taxon>
        <taxon>Pseudomonadati</taxon>
        <taxon>Thermodesulfobacteriota</taxon>
        <taxon>Desulfuromonadia</taxon>
        <taxon>Geobacterales</taxon>
        <taxon>Geobacteraceae</taxon>
        <taxon>Geoanaerobacter</taxon>
    </lineage>
</organism>
<sequence length="943" mass="100073">MFRLMSAPRFACLITFFSLLSAIPVFAIECYQCHGGQTPQDYRPIDAGYRNISTGGFQGSHRTHMATTAVPVTCSRCHQGAAEYGPGHANRLIELAPNINSSPLAAVYRNGSTAFPQRPVPRLGSCSNVNCHFERETKVWGVPPLTVPDGCKECHGAPPGGGDSGAAGSHPQHDLYFPGASGCVKCHTDHTKDAFPFNHATSVGRGLLLGIQNPVSSVRSLYSGALNDYLPKSSSNQFGSCSNVYCHSKGDSLTSYQPNVVPSWGISLPGDCSGCHGNGHGTGTEIVSGSHTIHVGKDFYGQYVYQCSTCHFYTAAGSQAIANRANHVNSQVDVSLAPSFGGVYTADGHAPGAPVGTCQNVYCHSNVQPDGGIGGPTAYNTPEWGDAGSIQCGGCHAGDGGHGHGGVKMATGSHTRHLAYSFTTTTNTVKCMVCHKYTNQPFVTSCYGNPLAVEYGNTVCHWGTGELHANGKVNVRIEPTFGNMSAYQGSPEPGNGYANCTNTYCHSNGTAIATGVNTPSATPNWGSGAIGCTSCHGYPPNYANGTPKANSHARHSTCNLCHYGTTTNGVTITNMATHVNKAYDLAPGSGVSFSYTYASTGGTCSSISCHGGASAVWGATIQCGGCHEVPPATPSHLKHFSGSGVEAAYGDVRIAQDFSANATGYLMNCGNCHPLDQAKHGNGAVDVELFNALAPAGSLKARNPSAAAYSNGTTVHTDSRGFRYTNGTCSSVYCHSYNEWTTPGGVANYTNYSTYLPPNLVETRNYRPVTWNGSALTCSGCHANPPRTRYPDNDLGSGDSHSWINAGGEYNAPYVNGVEERHNANMGYGPMSCRTCHYETLRVANTWTLYTSNSQYMWNAGDVPISNYSKHVNGSGSVDFDRTDPVVYNTYWSGTVTMNLNSAQYDVSRKTCSNVSCHQDQKLIRWGVPYDSWTNQCYVCHSY</sequence>